<dbReference type="GO" id="GO:0031145">
    <property type="term" value="P:anaphase-promoting complex-dependent catabolic process"/>
    <property type="evidence" value="ECO:0007669"/>
    <property type="project" value="TreeGrafter"/>
</dbReference>
<evidence type="ECO:0000256" key="2">
    <source>
        <dbReference type="ARBA" id="ARBA00022737"/>
    </source>
</evidence>
<accession>A0A833VVG3</accession>
<dbReference type="GO" id="GO:1990757">
    <property type="term" value="F:ubiquitin ligase activator activity"/>
    <property type="evidence" value="ECO:0007669"/>
    <property type="project" value="TreeGrafter"/>
</dbReference>
<sequence length="397" mass="45254">MTYSFSRQVTKLLKSISTKPLTNCKQVKSLSTEWRKKLMHQLMVDRDIIPGLRQKQVLRGNRLPRENKIPGSLAGLPRDLWDDLEDGMWKSKPRKRPLIGTMNCMLDMPGYDALPYSYSYKELTDWGSKNFIATAVKNCVAFYDTNKSDVYQSPNNVDVSDVCAIKWNNAGNKLVICTLMLKVQLYCIDTQKMIWTVTGSNIGDYILTHCSGTKGEILVYSARDGKVVHLFQIQSATVVALAFSSNYRYLASSALDKNIRIFNWTNFSPHLDIIYYESVTSLAWQPYENGVLCIGGGVGDASLSLWNMNKLNPPTYRDVKFNGAVENMLWNKHSGELVVHWSYLKGRKQRTVMPVFASLDRIVDVLPVDKEMQVNAVMWNSDHTQLGTWNTSFQYFC</sequence>
<dbReference type="Proteomes" id="UP000655588">
    <property type="component" value="Unassembled WGS sequence"/>
</dbReference>
<keyword evidence="2" id="KW-0677">Repeat</keyword>
<evidence type="ECO:0000256" key="1">
    <source>
        <dbReference type="ARBA" id="ARBA00022574"/>
    </source>
</evidence>
<evidence type="ECO:0000313" key="3">
    <source>
        <dbReference type="EMBL" id="KAF3421799.1"/>
    </source>
</evidence>
<protein>
    <submittedName>
        <fullName evidence="3">Uncharacterized protein</fullName>
    </submittedName>
</protein>
<dbReference type="GO" id="GO:0005680">
    <property type="term" value="C:anaphase-promoting complex"/>
    <property type="evidence" value="ECO:0007669"/>
    <property type="project" value="TreeGrafter"/>
</dbReference>
<dbReference type="PANTHER" id="PTHR19918">
    <property type="entry name" value="CELL DIVISION CYCLE 20 CDC20 FIZZY -RELATED"/>
    <property type="match status" value="1"/>
</dbReference>
<comment type="caution">
    <text evidence="3">The sequence shown here is derived from an EMBL/GenBank/DDBJ whole genome shotgun (WGS) entry which is preliminary data.</text>
</comment>
<dbReference type="Gene3D" id="2.130.10.10">
    <property type="entry name" value="YVTN repeat-like/Quinoprotein amine dehydrogenase"/>
    <property type="match status" value="1"/>
</dbReference>
<evidence type="ECO:0000313" key="4">
    <source>
        <dbReference type="Proteomes" id="UP000655588"/>
    </source>
</evidence>
<dbReference type="PANTHER" id="PTHR19918:SF52">
    <property type="entry name" value="PROTEIN CORTEX"/>
    <property type="match status" value="1"/>
</dbReference>
<dbReference type="SUPFAM" id="SSF50978">
    <property type="entry name" value="WD40 repeat-like"/>
    <property type="match status" value="1"/>
</dbReference>
<keyword evidence="4" id="KW-1185">Reference proteome</keyword>
<gene>
    <name evidence="3" type="ORF">E2986_11894</name>
</gene>
<reference evidence="3" key="1">
    <citation type="submission" date="2019-11" db="EMBL/GenBank/DDBJ databases">
        <title>The nuclear and mitochondrial genomes of Frieseomelitta varia - a highly eusocial stingless bee (Meliponini) with a permanently sterile worker caste.</title>
        <authorList>
            <person name="Freitas F.C.P."/>
            <person name="Lourenco A.P."/>
            <person name="Nunes F.M.F."/>
            <person name="Paschoal A.R."/>
            <person name="Abreu F.C.P."/>
            <person name="Barbin F.O."/>
            <person name="Bataglia L."/>
            <person name="Cardoso-Junior C.A.M."/>
            <person name="Cervoni M.S."/>
            <person name="Silva S.R."/>
            <person name="Dalarmi F."/>
            <person name="Del Lama M.A."/>
            <person name="Depintor T.S."/>
            <person name="Ferreira K.M."/>
            <person name="Goria P.S."/>
            <person name="Jaskot M.C."/>
            <person name="Lago D.C."/>
            <person name="Luna-Lucena D."/>
            <person name="Moda L.M."/>
            <person name="Nascimento L."/>
            <person name="Pedrino M."/>
            <person name="Rabico F.O."/>
            <person name="Sanches F.C."/>
            <person name="Santos D.E."/>
            <person name="Santos C.G."/>
            <person name="Vieira J."/>
            <person name="Lopes T.F."/>
            <person name="Barchuk A.R."/>
            <person name="Hartfelder K."/>
            <person name="Simoes Z.L.P."/>
            <person name="Bitondi M.M.G."/>
            <person name="Pinheiro D.G."/>
        </authorList>
    </citation>
    <scope>NUCLEOTIDE SEQUENCE</scope>
    <source>
        <strain evidence="3">USP_RPSP 00005682</strain>
        <tissue evidence="3">Whole individual</tissue>
    </source>
</reference>
<dbReference type="InterPro" id="IPR033010">
    <property type="entry name" value="Cdc20/Fizzy"/>
</dbReference>
<proteinExistence type="predicted"/>
<dbReference type="InterPro" id="IPR001680">
    <property type="entry name" value="WD40_rpt"/>
</dbReference>
<dbReference type="GO" id="GO:0010997">
    <property type="term" value="F:anaphase-promoting complex binding"/>
    <property type="evidence" value="ECO:0007669"/>
    <property type="project" value="InterPro"/>
</dbReference>
<keyword evidence="1" id="KW-0853">WD repeat</keyword>
<dbReference type="EMBL" id="WNWW01000816">
    <property type="protein sequence ID" value="KAF3421799.1"/>
    <property type="molecule type" value="Genomic_DNA"/>
</dbReference>
<name>A0A833VVG3_9HYME</name>
<dbReference type="SMART" id="SM00320">
    <property type="entry name" value="WD40"/>
    <property type="match status" value="3"/>
</dbReference>
<dbReference type="AlphaFoldDB" id="A0A833VVG3"/>
<dbReference type="GO" id="GO:1905786">
    <property type="term" value="P:positive regulation of anaphase-promoting complex-dependent catabolic process"/>
    <property type="evidence" value="ECO:0007669"/>
    <property type="project" value="TreeGrafter"/>
</dbReference>
<dbReference type="Pfam" id="PF00400">
    <property type="entry name" value="WD40"/>
    <property type="match status" value="1"/>
</dbReference>
<dbReference type="InterPro" id="IPR015943">
    <property type="entry name" value="WD40/YVTN_repeat-like_dom_sf"/>
</dbReference>
<dbReference type="InterPro" id="IPR036322">
    <property type="entry name" value="WD40_repeat_dom_sf"/>
</dbReference>
<organism evidence="3 4">
    <name type="scientific">Frieseomelitta varia</name>
    <dbReference type="NCBI Taxonomy" id="561572"/>
    <lineage>
        <taxon>Eukaryota</taxon>
        <taxon>Metazoa</taxon>
        <taxon>Ecdysozoa</taxon>
        <taxon>Arthropoda</taxon>
        <taxon>Hexapoda</taxon>
        <taxon>Insecta</taxon>
        <taxon>Pterygota</taxon>
        <taxon>Neoptera</taxon>
        <taxon>Endopterygota</taxon>
        <taxon>Hymenoptera</taxon>
        <taxon>Apocrita</taxon>
        <taxon>Aculeata</taxon>
        <taxon>Apoidea</taxon>
        <taxon>Anthophila</taxon>
        <taxon>Apidae</taxon>
        <taxon>Frieseomelitta</taxon>
    </lineage>
</organism>